<proteinExistence type="predicted"/>
<evidence type="ECO:0000256" key="6">
    <source>
        <dbReference type="SAM" id="Phobius"/>
    </source>
</evidence>
<reference evidence="7" key="1">
    <citation type="journal article" date="2020" name="Stud. Mycol.">
        <title>101 Dothideomycetes genomes: a test case for predicting lifestyles and emergence of pathogens.</title>
        <authorList>
            <person name="Haridas S."/>
            <person name="Albert R."/>
            <person name="Binder M."/>
            <person name="Bloem J."/>
            <person name="Labutti K."/>
            <person name="Salamov A."/>
            <person name="Andreopoulos B."/>
            <person name="Baker S."/>
            <person name="Barry K."/>
            <person name="Bills G."/>
            <person name="Bluhm B."/>
            <person name="Cannon C."/>
            <person name="Castanera R."/>
            <person name="Culley D."/>
            <person name="Daum C."/>
            <person name="Ezra D."/>
            <person name="Gonzalez J."/>
            <person name="Henrissat B."/>
            <person name="Kuo A."/>
            <person name="Liang C."/>
            <person name="Lipzen A."/>
            <person name="Lutzoni F."/>
            <person name="Magnuson J."/>
            <person name="Mondo S."/>
            <person name="Nolan M."/>
            <person name="Ohm R."/>
            <person name="Pangilinan J."/>
            <person name="Park H.-J."/>
            <person name="Ramirez L."/>
            <person name="Alfaro M."/>
            <person name="Sun H."/>
            <person name="Tritt A."/>
            <person name="Yoshinaga Y."/>
            <person name="Zwiers L.-H."/>
            <person name="Turgeon B."/>
            <person name="Goodwin S."/>
            <person name="Spatafora J."/>
            <person name="Crous P."/>
            <person name="Grigoriev I."/>
        </authorList>
    </citation>
    <scope>NUCLEOTIDE SEQUENCE</scope>
    <source>
        <strain evidence="7">CBS 119925</strain>
    </source>
</reference>
<keyword evidence="4 6" id="KW-0472">Membrane</keyword>
<feature type="region of interest" description="Disordered" evidence="5">
    <location>
        <begin position="184"/>
        <end position="255"/>
    </location>
</feature>
<dbReference type="GO" id="GO:0071944">
    <property type="term" value="C:cell periphery"/>
    <property type="evidence" value="ECO:0007669"/>
    <property type="project" value="UniProtKB-ARBA"/>
</dbReference>
<evidence type="ECO:0000256" key="1">
    <source>
        <dbReference type="ARBA" id="ARBA00004167"/>
    </source>
</evidence>
<feature type="region of interest" description="Disordered" evidence="5">
    <location>
        <begin position="306"/>
        <end position="344"/>
    </location>
</feature>
<evidence type="ECO:0000256" key="3">
    <source>
        <dbReference type="ARBA" id="ARBA00022989"/>
    </source>
</evidence>
<feature type="compositionally biased region" description="Basic and acidic residues" evidence="5">
    <location>
        <begin position="136"/>
        <end position="148"/>
    </location>
</feature>
<organism evidence="7 8">
    <name type="scientific">Sporormia fimetaria CBS 119925</name>
    <dbReference type="NCBI Taxonomy" id="1340428"/>
    <lineage>
        <taxon>Eukaryota</taxon>
        <taxon>Fungi</taxon>
        <taxon>Dikarya</taxon>
        <taxon>Ascomycota</taxon>
        <taxon>Pezizomycotina</taxon>
        <taxon>Dothideomycetes</taxon>
        <taxon>Pleosporomycetidae</taxon>
        <taxon>Pleosporales</taxon>
        <taxon>Sporormiaceae</taxon>
        <taxon>Sporormia</taxon>
    </lineage>
</organism>
<evidence type="ECO:0000313" key="8">
    <source>
        <dbReference type="Proteomes" id="UP000799440"/>
    </source>
</evidence>
<dbReference type="AlphaFoldDB" id="A0A6A6V090"/>
<gene>
    <name evidence="7" type="ORF">M011DRAFT_471782</name>
</gene>
<dbReference type="Proteomes" id="UP000799440">
    <property type="component" value="Unassembled WGS sequence"/>
</dbReference>
<feature type="transmembrane region" description="Helical" evidence="6">
    <location>
        <begin position="152"/>
        <end position="177"/>
    </location>
</feature>
<name>A0A6A6V090_9PLEO</name>
<evidence type="ECO:0000256" key="2">
    <source>
        <dbReference type="ARBA" id="ARBA00022692"/>
    </source>
</evidence>
<feature type="region of interest" description="Disordered" evidence="5">
    <location>
        <begin position="108"/>
        <end position="154"/>
    </location>
</feature>
<keyword evidence="3 6" id="KW-1133">Transmembrane helix</keyword>
<dbReference type="InterPro" id="IPR051694">
    <property type="entry name" value="Immunoregulatory_rcpt-like"/>
</dbReference>
<comment type="subcellular location">
    <subcellularLocation>
        <location evidence="1">Membrane</location>
        <topology evidence="1">Single-pass membrane protein</topology>
    </subcellularLocation>
</comment>
<sequence>MIRKRQGPETAAVTTVTGKEAREVTVFAEKAVATPSVGSVWGYLNEGPGDRAVVDFIPGSLHTIADFTFNVDDKWEYVTWKRDGEVTGTIELPIVVARITSAGGTTAVAPETTAGVSDAPSSESNTGAEAPAASDTRPRDSSQPEPKSKSSIGPIVGGAVGGVAALAVIILLVWFLLRRRQKKRQAGAGLTSAPRTDDDKYPVEQHAGTGFNKPTAFPSTTKKYPAENHSPLQHHVVPELSPNGLNRSDIPAHELDPAKGTTAVMTANELGYGPGQQPPTGIKRVPVPAPASELQSANQAYSNNHATFGHELGQDGSEAEFAAQAQPQHGQEQTPSPYVDAQRRREIEWLESEEAKLRSRRELLRQQGQG</sequence>
<keyword evidence="2 6" id="KW-0812">Transmembrane</keyword>
<protein>
    <submittedName>
        <fullName evidence="7">Uncharacterized protein</fullName>
    </submittedName>
</protein>
<evidence type="ECO:0000256" key="4">
    <source>
        <dbReference type="ARBA" id="ARBA00023136"/>
    </source>
</evidence>
<dbReference type="EMBL" id="MU006601">
    <property type="protein sequence ID" value="KAF2743070.1"/>
    <property type="molecule type" value="Genomic_DNA"/>
</dbReference>
<accession>A0A6A6V090</accession>
<evidence type="ECO:0000256" key="5">
    <source>
        <dbReference type="SAM" id="MobiDB-lite"/>
    </source>
</evidence>
<keyword evidence="8" id="KW-1185">Reference proteome</keyword>
<evidence type="ECO:0000313" key="7">
    <source>
        <dbReference type="EMBL" id="KAF2743070.1"/>
    </source>
</evidence>
<dbReference type="OrthoDB" id="3695046at2759"/>
<dbReference type="PANTHER" id="PTHR15549">
    <property type="entry name" value="PAIRED IMMUNOGLOBULIN-LIKE TYPE 2 RECEPTOR"/>
    <property type="match status" value="1"/>
</dbReference>
<dbReference type="GO" id="GO:0016020">
    <property type="term" value="C:membrane"/>
    <property type="evidence" value="ECO:0007669"/>
    <property type="project" value="UniProtKB-SubCell"/>
</dbReference>
<feature type="compositionally biased region" description="Polar residues" evidence="5">
    <location>
        <begin position="325"/>
        <end position="336"/>
    </location>
</feature>